<feature type="transmembrane region" description="Helical" evidence="1">
    <location>
        <begin position="564"/>
        <end position="587"/>
    </location>
</feature>
<organism evidence="2 3">
    <name type="scientific">Loxostege sticticalis</name>
    <name type="common">Beet webworm moth</name>
    <dbReference type="NCBI Taxonomy" id="481309"/>
    <lineage>
        <taxon>Eukaryota</taxon>
        <taxon>Metazoa</taxon>
        <taxon>Ecdysozoa</taxon>
        <taxon>Arthropoda</taxon>
        <taxon>Hexapoda</taxon>
        <taxon>Insecta</taxon>
        <taxon>Pterygota</taxon>
        <taxon>Neoptera</taxon>
        <taxon>Endopterygota</taxon>
        <taxon>Lepidoptera</taxon>
        <taxon>Glossata</taxon>
        <taxon>Ditrysia</taxon>
        <taxon>Pyraloidea</taxon>
        <taxon>Crambidae</taxon>
        <taxon>Pyraustinae</taxon>
        <taxon>Loxostege</taxon>
    </lineage>
</organism>
<keyword evidence="3" id="KW-1185">Reference proteome</keyword>
<sequence length="604" mass="69570">MDRLQADLRRLPRLYHLDDFESCMERKDGIYCLGFFEIYNEVENNPLYDLIQEKSQDVMLYNRTLLRRGYCLPARCPTPEANATARFERCVDAWARRHALRARIHTSALTPHYCRAHGQPPPVRSTDDTPHRVFLYVVYAYLFMNALGTLYDLKMGAEKSKNYCLMMFSLRDNWLKLTNVQETGIDYPRSLKVLNGLKAFTLLGTITVHVGFITAQAWHYYPRFFEKLMSSPFGPMTGAITTMTHCFVLISNFLTTYNLLLFSQKFKMELWMIPILFLKRLVRLLPMYLLLTGFSATWWTQMGDGPLWPVLVGMESEICRDKFWLQAFFLQNMFEPNRVCNIQTWVMAVDTQLYILSLTITLLLIRKQKRAVPILLALLAGVTALTAYVAVSGGHEPVFYQMEPETFRELFFNARYFVEFFVLPINCVIAMVLGILLGFMSYNVQQEGAKDEKNMKPSKLMVVLHFVSLPMIFIASYFASTLLPVTDQLIRALLIPLERLAFVSFCFVFLYSSAKVKSIITDVLAWPGMRIISRVSMSVSMVHWCVNKTLVANRSTLIDSSPGFLMLDTIGVSVISFILAVPLTLIVEFPMIKLMDKLLMYLVM</sequence>
<proteinExistence type="predicted"/>
<feature type="transmembrane region" description="Helical" evidence="1">
    <location>
        <begin position="281"/>
        <end position="299"/>
    </location>
</feature>
<dbReference type="EMBL" id="JBEUOH010000022">
    <property type="protein sequence ID" value="KAL0867943.1"/>
    <property type="molecule type" value="Genomic_DNA"/>
</dbReference>
<feature type="transmembrane region" description="Helical" evidence="1">
    <location>
        <begin position="489"/>
        <end position="511"/>
    </location>
</feature>
<keyword evidence="1" id="KW-1133">Transmembrane helix</keyword>
<dbReference type="PANTHER" id="PTHR11161">
    <property type="entry name" value="O-ACYLTRANSFERASE"/>
    <property type="match status" value="1"/>
</dbReference>
<feature type="transmembrane region" description="Helical" evidence="1">
    <location>
        <begin position="372"/>
        <end position="394"/>
    </location>
</feature>
<evidence type="ECO:0000313" key="3">
    <source>
        <dbReference type="Proteomes" id="UP001549920"/>
    </source>
</evidence>
<keyword evidence="1" id="KW-0472">Membrane</keyword>
<feature type="transmembrane region" description="Helical" evidence="1">
    <location>
        <begin position="414"/>
        <end position="439"/>
    </location>
</feature>
<comment type="caution">
    <text evidence="2">The sequence shown here is derived from an EMBL/GenBank/DDBJ whole genome shotgun (WGS) entry which is preliminary data.</text>
</comment>
<protein>
    <recommendedName>
        <fullName evidence="4">Acyltransferase 3 domain-containing protein</fullName>
    </recommendedName>
</protein>
<name>A0ABR3HC77_LOXSC</name>
<gene>
    <name evidence="2" type="ORF">ABMA27_008616</name>
</gene>
<evidence type="ECO:0000256" key="1">
    <source>
        <dbReference type="SAM" id="Phobius"/>
    </source>
</evidence>
<dbReference type="PANTHER" id="PTHR11161:SF72">
    <property type="entry name" value="FI21449P1"/>
    <property type="match status" value="1"/>
</dbReference>
<reference evidence="2 3" key="1">
    <citation type="submission" date="2024-06" db="EMBL/GenBank/DDBJ databases">
        <title>A chromosome-level genome assembly of beet webworm, Loxostege sticticalis.</title>
        <authorList>
            <person name="Zhang Y."/>
        </authorList>
    </citation>
    <scope>NUCLEOTIDE SEQUENCE [LARGE SCALE GENOMIC DNA]</scope>
    <source>
        <strain evidence="2">AQ026</strain>
        <tissue evidence="2">Whole body</tissue>
    </source>
</reference>
<dbReference type="Proteomes" id="UP001549920">
    <property type="component" value="Unassembled WGS sequence"/>
</dbReference>
<dbReference type="InterPro" id="IPR052728">
    <property type="entry name" value="O2_lipid_transport_reg"/>
</dbReference>
<feature type="transmembrane region" description="Helical" evidence="1">
    <location>
        <begin position="238"/>
        <end position="260"/>
    </location>
</feature>
<feature type="transmembrane region" description="Helical" evidence="1">
    <location>
        <begin position="460"/>
        <end position="483"/>
    </location>
</feature>
<accession>A0ABR3HC77</accession>
<keyword evidence="1" id="KW-0812">Transmembrane</keyword>
<evidence type="ECO:0008006" key="4">
    <source>
        <dbReference type="Google" id="ProtNLM"/>
    </source>
</evidence>
<feature type="transmembrane region" description="Helical" evidence="1">
    <location>
        <begin position="199"/>
        <end position="218"/>
    </location>
</feature>
<feature type="transmembrane region" description="Helical" evidence="1">
    <location>
        <begin position="342"/>
        <end position="365"/>
    </location>
</feature>
<evidence type="ECO:0000313" key="2">
    <source>
        <dbReference type="EMBL" id="KAL0867943.1"/>
    </source>
</evidence>